<name>A0A8E6B6N4_9BACT</name>
<reference evidence="6" key="1">
    <citation type="submission" date="2021-05" db="EMBL/GenBank/DDBJ databases">
        <title>Complete genome sequence of the cellulolytic planctomycete Telmatocola sphagniphila SP2T and characterization of the first cellulase from planctomycetes.</title>
        <authorList>
            <person name="Rakitin A.L."/>
            <person name="Beletsky A.V."/>
            <person name="Naumoff D.G."/>
            <person name="Kulichevskaya I.S."/>
            <person name="Mardanov A.V."/>
            <person name="Ravin N.V."/>
            <person name="Dedysh S.N."/>
        </authorList>
    </citation>
    <scope>NUCLEOTIDE SEQUENCE</scope>
    <source>
        <strain evidence="6">SP2T</strain>
    </source>
</reference>
<feature type="transmembrane region" description="Helical" evidence="4">
    <location>
        <begin position="165"/>
        <end position="184"/>
    </location>
</feature>
<evidence type="ECO:0000256" key="3">
    <source>
        <dbReference type="ARBA" id="ARBA00022679"/>
    </source>
</evidence>
<organism evidence="6 7">
    <name type="scientific">Telmatocola sphagniphila</name>
    <dbReference type="NCBI Taxonomy" id="1123043"/>
    <lineage>
        <taxon>Bacteria</taxon>
        <taxon>Pseudomonadati</taxon>
        <taxon>Planctomycetota</taxon>
        <taxon>Planctomycetia</taxon>
        <taxon>Gemmatales</taxon>
        <taxon>Gemmataceae</taxon>
    </lineage>
</organism>
<dbReference type="Gene3D" id="3.90.550.10">
    <property type="entry name" value="Spore Coat Polysaccharide Biosynthesis Protein SpsA, Chain A"/>
    <property type="match status" value="1"/>
</dbReference>
<feature type="transmembrane region" description="Helical" evidence="4">
    <location>
        <begin position="333"/>
        <end position="353"/>
    </location>
</feature>
<dbReference type="AlphaFoldDB" id="A0A8E6B6N4"/>
<evidence type="ECO:0000256" key="2">
    <source>
        <dbReference type="ARBA" id="ARBA00022676"/>
    </source>
</evidence>
<sequence>MTDLCWLILVCASTPALLFFWNCVYFRRPHRIPSDSPRVSVLIPARNEEGSIGGCLEAALASEHVTLEVIVLDDHSTDRTAGIVREMAQSDARVRLANSSELPEGWCGKQFACFQLSKLASYEYLAFLDADVRLSKEGLAKLIGFQQDRNVPLVSAFPRQIMVSWMELMIIPMINFMLLCYLPMWGMRHLPMPGFGAGCGQLFLATRRIYELIGGHSLVKESMHDGLKLPRAYRKASYFTDLCDGSEIACCRMYRNASQVWNGFVKNAREGIAKPPLIFVFSILLSLAFILPGPLLLILQDRLTADQTNILALAFCLSFLPRILLTGGKARELLGALFHPVSVFLFLSIQWYANYRYWIGQPVGWKGRIVESPEKA</sequence>
<keyword evidence="4" id="KW-0812">Transmembrane</keyword>
<dbReference type="PANTHER" id="PTHR43630">
    <property type="entry name" value="POLY-BETA-1,6-N-ACETYL-D-GLUCOSAMINE SYNTHASE"/>
    <property type="match status" value="1"/>
</dbReference>
<dbReference type="EMBL" id="CP074694">
    <property type="protein sequence ID" value="QVL32863.1"/>
    <property type="molecule type" value="Genomic_DNA"/>
</dbReference>
<dbReference type="GO" id="GO:0016757">
    <property type="term" value="F:glycosyltransferase activity"/>
    <property type="evidence" value="ECO:0007669"/>
    <property type="project" value="UniProtKB-KW"/>
</dbReference>
<dbReference type="PANTHER" id="PTHR43630:SF1">
    <property type="entry name" value="POLY-BETA-1,6-N-ACETYL-D-GLUCOSAMINE SYNTHASE"/>
    <property type="match status" value="1"/>
</dbReference>
<gene>
    <name evidence="6" type="ORF">KIH39_02780</name>
</gene>
<dbReference type="InterPro" id="IPR001173">
    <property type="entry name" value="Glyco_trans_2-like"/>
</dbReference>
<accession>A0A8E6B6N4</accession>
<keyword evidence="2 6" id="KW-0328">Glycosyltransferase</keyword>
<keyword evidence="7" id="KW-1185">Reference proteome</keyword>
<feature type="domain" description="Glycosyltransferase 2-like" evidence="5">
    <location>
        <begin position="40"/>
        <end position="155"/>
    </location>
</feature>
<evidence type="ECO:0000259" key="5">
    <source>
        <dbReference type="Pfam" id="PF00535"/>
    </source>
</evidence>
<dbReference type="SUPFAM" id="SSF53448">
    <property type="entry name" value="Nucleotide-diphospho-sugar transferases"/>
    <property type="match status" value="1"/>
</dbReference>
<keyword evidence="4" id="KW-0472">Membrane</keyword>
<dbReference type="EC" id="2.4.-.-" evidence="6"/>
<feature type="transmembrane region" description="Helical" evidence="4">
    <location>
        <begin position="277"/>
        <end position="298"/>
    </location>
</feature>
<evidence type="ECO:0000313" key="7">
    <source>
        <dbReference type="Proteomes" id="UP000676194"/>
    </source>
</evidence>
<dbReference type="RefSeq" id="WP_213497753.1">
    <property type="nucleotide sequence ID" value="NZ_CP074694.1"/>
</dbReference>
<evidence type="ECO:0000313" key="6">
    <source>
        <dbReference type="EMBL" id="QVL32863.1"/>
    </source>
</evidence>
<evidence type="ECO:0000256" key="4">
    <source>
        <dbReference type="SAM" id="Phobius"/>
    </source>
</evidence>
<feature type="transmembrane region" description="Helical" evidence="4">
    <location>
        <begin position="310"/>
        <end position="327"/>
    </location>
</feature>
<protein>
    <submittedName>
        <fullName evidence="6">Glycosyltransferase</fullName>
        <ecNumber evidence="6">2.4.-.-</ecNumber>
    </submittedName>
</protein>
<dbReference type="Pfam" id="PF00535">
    <property type="entry name" value="Glycos_transf_2"/>
    <property type="match status" value="1"/>
</dbReference>
<dbReference type="KEGG" id="tsph:KIH39_02780"/>
<keyword evidence="3 6" id="KW-0808">Transferase</keyword>
<keyword evidence="4" id="KW-1133">Transmembrane helix</keyword>
<proteinExistence type="inferred from homology"/>
<evidence type="ECO:0000256" key="1">
    <source>
        <dbReference type="ARBA" id="ARBA00006739"/>
    </source>
</evidence>
<feature type="transmembrane region" description="Helical" evidence="4">
    <location>
        <begin position="6"/>
        <end position="26"/>
    </location>
</feature>
<dbReference type="CDD" id="cd00761">
    <property type="entry name" value="Glyco_tranf_GTA_type"/>
    <property type="match status" value="1"/>
</dbReference>
<dbReference type="InterPro" id="IPR029044">
    <property type="entry name" value="Nucleotide-diphossugar_trans"/>
</dbReference>
<comment type="similarity">
    <text evidence="1">Belongs to the glycosyltransferase 2 family.</text>
</comment>
<dbReference type="Proteomes" id="UP000676194">
    <property type="component" value="Chromosome"/>
</dbReference>